<evidence type="ECO:0008006" key="3">
    <source>
        <dbReference type="Google" id="ProtNLM"/>
    </source>
</evidence>
<evidence type="ECO:0000313" key="2">
    <source>
        <dbReference type="Proteomes" id="UP001330016"/>
    </source>
</evidence>
<reference evidence="1 2" key="1">
    <citation type="submission" date="2023-02" db="EMBL/GenBank/DDBJ databases">
        <title>The predominant lactic acid bacteria and yeasts involved in the spontaneous fermentation of millet during the production of the traditional porridge Hausa koko in Ghana.</title>
        <authorList>
            <person name="Atter A."/>
            <person name="Diaz M."/>
        </authorList>
    </citation>
    <scope>NUCLEOTIDE SEQUENCE [LARGE SCALE GENOMIC DNA]</scope>
    <source>
        <strain evidence="1 2">FI11640</strain>
    </source>
</reference>
<dbReference type="EMBL" id="JAQSGK010000062">
    <property type="protein sequence ID" value="MEE6717004.1"/>
    <property type="molecule type" value="Genomic_DNA"/>
</dbReference>
<dbReference type="Proteomes" id="UP001330016">
    <property type="component" value="Unassembled WGS sequence"/>
</dbReference>
<evidence type="ECO:0000313" key="1">
    <source>
        <dbReference type="EMBL" id="MEE6717004.1"/>
    </source>
</evidence>
<protein>
    <recommendedName>
        <fullName evidence="3">DUF1642 domain-containing protein</fullName>
    </recommendedName>
</protein>
<proteinExistence type="predicted"/>
<keyword evidence="2" id="KW-1185">Reference proteome</keyword>
<accession>A0ABU7T320</accession>
<sequence length="78" mass="9248">MTEYERGDWVRYKGVPCRVIGHWHDKQWVDHLVLCVPENVGTLRKAKQATRWRFVGTALPETVEPIEEMSQLERIDKK</sequence>
<gene>
    <name evidence="1" type="ORF">PS435_14200</name>
</gene>
<name>A0ABU7T320_9LACO</name>
<comment type="caution">
    <text evidence="1">The sequence shown here is derived from an EMBL/GenBank/DDBJ whole genome shotgun (WGS) entry which is preliminary data.</text>
</comment>
<organism evidence="1 2">
    <name type="scientific">Schleiferilactobacillus harbinensis</name>
    <dbReference type="NCBI Taxonomy" id="304207"/>
    <lineage>
        <taxon>Bacteria</taxon>
        <taxon>Bacillati</taxon>
        <taxon>Bacillota</taxon>
        <taxon>Bacilli</taxon>
        <taxon>Lactobacillales</taxon>
        <taxon>Lactobacillaceae</taxon>
        <taxon>Schleiferilactobacillus</taxon>
    </lineage>
</organism>